<sequence length="81" mass="9019">MEISLYTLLAVIGCGIVTWLPRVAPFMLVRKWDLPEVVMQYLSYVPLCILTALFIQGLLVDHPGHFPGIKLDNLLAALPSI</sequence>
<protein>
    <submittedName>
        <fullName evidence="2">Predicted membrane protein</fullName>
    </submittedName>
</protein>
<accession>A0A378MMK9</accession>
<dbReference type="AlphaFoldDB" id="A0A378MMK9"/>
<dbReference type="InterPro" id="IPR008407">
    <property type="entry name" value="Brnchd-chn_aa_trnsp_AzlD"/>
</dbReference>
<dbReference type="Proteomes" id="UP000254879">
    <property type="component" value="Unassembled WGS sequence"/>
</dbReference>
<dbReference type="Pfam" id="PF05437">
    <property type="entry name" value="AzlD"/>
    <property type="match status" value="1"/>
</dbReference>
<feature type="transmembrane region" description="Helical" evidence="1">
    <location>
        <begin position="41"/>
        <end position="60"/>
    </location>
</feature>
<reference evidence="2 3" key="1">
    <citation type="submission" date="2018-06" db="EMBL/GenBank/DDBJ databases">
        <authorList>
            <consortium name="Pathogen Informatics"/>
            <person name="Doyle S."/>
        </authorList>
    </citation>
    <scope>NUCLEOTIDE SEQUENCE [LARGE SCALE GENOMIC DNA]</scope>
    <source>
        <strain evidence="3">NCTC 10815</strain>
    </source>
</reference>
<keyword evidence="1" id="KW-0472">Membrane</keyword>
<evidence type="ECO:0000256" key="1">
    <source>
        <dbReference type="SAM" id="Phobius"/>
    </source>
</evidence>
<evidence type="ECO:0000313" key="3">
    <source>
        <dbReference type="Proteomes" id="UP000254879"/>
    </source>
</evidence>
<gene>
    <name evidence="2" type="ORF">NCTC10815_02328</name>
</gene>
<keyword evidence="1" id="KW-0812">Transmembrane</keyword>
<feature type="transmembrane region" description="Helical" evidence="1">
    <location>
        <begin position="6"/>
        <end position="29"/>
    </location>
</feature>
<name>A0A378MMK9_LISGR</name>
<dbReference type="EMBL" id="UGPG01000001">
    <property type="protein sequence ID" value="STY44955.1"/>
    <property type="molecule type" value="Genomic_DNA"/>
</dbReference>
<keyword evidence="1" id="KW-1133">Transmembrane helix</keyword>
<organism evidence="2 3">
    <name type="scientific">Listeria grayi</name>
    <name type="common">Listeria murrayi</name>
    <dbReference type="NCBI Taxonomy" id="1641"/>
    <lineage>
        <taxon>Bacteria</taxon>
        <taxon>Bacillati</taxon>
        <taxon>Bacillota</taxon>
        <taxon>Bacilli</taxon>
        <taxon>Bacillales</taxon>
        <taxon>Listeriaceae</taxon>
        <taxon>Listeria</taxon>
    </lineage>
</organism>
<evidence type="ECO:0000313" key="2">
    <source>
        <dbReference type="EMBL" id="STY44955.1"/>
    </source>
</evidence>
<proteinExistence type="predicted"/>